<feature type="compositionally biased region" description="Basic and acidic residues" evidence="4">
    <location>
        <begin position="225"/>
        <end position="240"/>
    </location>
</feature>
<organism evidence="6 7">
    <name type="scientific">Reticulomyxa filosa</name>
    <dbReference type="NCBI Taxonomy" id="46433"/>
    <lineage>
        <taxon>Eukaryota</taxon>
        <taxon>Sar</taxon>
        <taxon>Rhizaria</taxon>
        <taxon>Retaria</taxon>
        <taxon>Foraminifera</taxon>
        <taxon>Monothalamids</taxon>
        <taxon>Reticulomyxidae</taxon>
        <taxon>Reticulomyxa</taxon>
    </lineage>
</organism>
<dbReference type="PANTHER" id="PTHR22847">
    <property type="entry name" value="WD40 REPEAT PROTEIN"/>
    <property type="match status" value="1"/>
</dbReference>
<name>X6MJU2_RETFI</name>
<dbReference type="InterPro" id="IPR036322">
    <property type="entry name" value="WD40_repeat_dom_sf"/>
</dbReference>
<dbReference type="SMART" id="SM00320">
    <property type="entry name" value="WD40"/>
    <property type="match status" value="4"/>
</dbReference>
<proteinExistence type="predicted"/>
<feature type="compositionally biased region" description="Polar residues" evidence="4">
    <location>
        <begin position="208"/>
        <end position="224"/>
    </location>
</feature>
<protein>
    <submittedName>
        <fullName evidence="6">Uncharacterized protein</fullName>
    </submittedName>
</protein>
<dbReference type="EMBL" id="ASPP01020674">
    <property type="protein sequence ID" value="ETO13330.1"/>
    <property type="molecule type" value="Genomic_DNA"/>
</dbReference>
<dbReference type="Gene3D" id="2.130.10.10">
    <property type="entry name" value="YVTN repeat-like/Quinoprotein amine dehydrogenase"/>
    <property type="match status" value="2"/>
</dbReference>
<dbReference type="Proteomes" id="UP000023152">
    <property type="component" value="Unassembled WGS sequence"/>
</dbReference>
<dbReference type="InterPro" id="IPR001680">
    <property type="entry name" value="WD40_rpt"/>
</dbReference>
<dbReference type="SUPFAM" id="SSF50978">
    <property type="entry name" value="WD40 repeat-like"/>
    <property type="match status" value="1"/>
</dbReference>
<keyword evidence="5" id="KW-0472">Membrane</keyword>
<keyword evidence="5" id="KW-1133">Transmembrane helix</keyword>
<keyword evidence="7" id="KW-1185">Reference proteome</keyword>
<evidence type="ECO:0000313" key="7">
    <source>
        <dbReference type="Proteomes" id="UP000023152"/>
    </source>
</evidence>
<evidence type="ECO:0000256" key="2">
    <source>
        <dbReference type="ARBA" id="ARBA00022737"/>
    </source>
</evidence>
<reference evidence="6 7" key="1">
    <citation type="journal article" date="2013" name="Curr. Biol.">
        <title>The Genome of the Foraminiferan Reticulomyxa filosa.</title>
        <authorList>
            <person name="Glockner G."/>
            <person name="Hulsmann N."/>
            <person name="Schleicher M."/>
            <person name="Noegel A.A."/>
            <person name="Eichinger L."/>
            <person name="Gallinger C."/>
            <person name="Pawlowski J."/>
            <person name="Sierra R."/>
            <person name="Euteneuer U."/>
            <person name="Pillet L."/>
            <person name="Moustafa A."/>
            <person name="Platzer M."/>
            <person name="Groth M."/>
            <person name="Szafranski K."/>
            <person name="Schliwa M."/>
        </authorList>
    </citation>
    <scope>NUCLEOTIDE SEQUENCE [LARGE SCALE GENOMIC DNA]</scope>
</reference>
<accession>X6MJU2</accession>
<feature type="transmembrane region" description="Helical" evidence="5">
    <location>
        <begin position="378"/>
        <end position="399"/>
    </location>
</feature>
<dbReference type="AlphaFoldDB" id="X6MJU2"/>
<dbReference type="Pfam" id="PF00400">
    <property type="entry name" value="WD40"/>
    <property type="match status" value="2"/>
</dbReference>
<evidence type="ECO:0000256" key="3">
    <source>
        <dbReference type="PROSITE-ProRule" id="PRU00221"/>
    </source>
</evidence>
<evidence type="ECO:0000256" key="1">
    <source>
        <dbReference type="ARBA" id="ARBA00022574"/>
    </source>
</evidence>
<dbReference type="InterPro" id="IPR015943">
    <property type="entry name" value="WD40/YVTN_repeat-like_dom_sf"/>
</dbReference>
<evidence type="ECO:0000256" key="5">
    <source>
        <dbReference type="SAM" id="Phobius"/>
    </source>
</evidence>
<keyword evidence="2" id="KW-0677">Repeat</keyword>
<feature type="region of interest" description="Disordered" evidence="4">
    <location>
        <begin position="206"/>
        <end position="241"/>
    </location>
</feature>
<dbReference type="PROSITE" id="PS50082">
    <property type="entry name" value="WD_REPEATS_2"/>
    <property type="match status" value="1"/>
</dbReference>
<gene>
    <name evidence="6" type="ORF">RFI_24043</name>
</gene>
<comment type="caution">
    <text evidence="6">The sequence shown here is derived from an EMBL/GenBank/DDBJ whole genome shotgun (WGS) entry which is preliminary data.</text>
</comment>
<feature type="repeat" description="WD" evidence="3">
    <location>
        <begin position="104"/>
        <end position="143"/>
    </location>
</feature>
<keyword evidence="5" id="KW-0812">Transmembrane</keyword>
<evidence type="ECO:0000313" key="6">
    <source>
        <dbReference type="EMBL" id="ETO13330.1"/>
    </source>
</evidence>
<dbReference type="PANTHER" id="PTHR22847:SF745">
    <property type="entry name" value="F-BOX_WD REPEAT-CONTAINING PROTEIN 7"/>
    <property type="match status" value="1"/>
</dbReference>
<evidence type="ECO:0000256" key="4">
    <source>
        <dbReference type="SAM" id="MobiDB-lite"/>
    </source>
</evidence>
<feature type="non-terminal residue" evidence="6">
    <location>
        <position position="1"/>
    </location>
</feature>
<sequence>TYMYIYNNKVWSYYQIVEEIEGPLQSITNPEIGPVTCLAICHNRLFASCQTKDIHIWQCPKNYFQRQSSHGSKVANSGGRSHAHAHAHAQAQSQPFAVNYLGKMCGHMSVITVLKAYGNVLISASKDGIVQIWSVSNLQRLSMLLYPGSVLDLTIFPNPLPLCHVSMYQHYQSLVGRTGTSNGSTLPFSEHSQDTNRLFGHNDDIQHFSPQFNTHGSPRTSLLTEENRHPQMSSEDKDSNMTDINPYGGGGGGIDILADKMPQDAQGYGLIRDMPNQSSERNLLDNQPDFLLQNTENVKKERQLLLSGELTSTVLPHLQFDIDQLRLIIGGDNGEIHVWHVVDWTREKVLRGHGDKVTCLDAFGNRLVSGYANGNIKVIYFCFILFCVVMLNFLVSLFVC</sequence>
<keyword evidence="1 3" id="KW-0853">WD repeat</keyword>